<dbReference type="RefSeq" id="WP_025361135.1">
    <property type="nucleotide sequence ID" value="NZ_BAAABQ010000009.1"/>
</dbReference>
<keyword evidence="2" id="KW-1277">Toxin-antitoxin system</keyword>
<dbReference type="InterPro" id="IPR051813">
    <property type="entry name" value="HepT_RNase_toxin"/>
</dbReference>
<dbReference type="Gene3D" id="1.20.120.580">
    <property type="entry name" value="bsu32300-like"/>
    <property type="match status" value="1"/>
</dbReference>
<protein>
    <submittedName>
        <fullName evidence="7">Uncharacterized protein with HEPN domain</fullName>
    </submittedName>
</protein>
<dbReference type="PANTHER" id="PTHR34139">
    <property type="entry name" value="UPF0331 PROTEIN MJ0127"/>
    <property type="match status" value="1"/>
</dbReference>
<evidence type="ECO:0000256" key="5">
    <source>
        <dbReference type="ARBA" id="ARBA00022801"/>
    </source>
</evidence>
<gene>
    <name evidence="7" type="ORF">BC739_003772</name>
</gene>
<evidence type="ECO:0000313" key="7">
    <source>
        <dbReference type="EMBL" id="MBA8926573.1"/>
    </source>
</evidence>
<sequence length="114" mass="12817">MKRSTFDRLNDILDAAERARRICPPDPAGMAEDTIQLSLTKLVEIIGEAANHVDAEVRAAHPGIPWRKIVGMRNHTVHNYVEVDLYTVWAVVAEELPRLVPQIKAILETLPDQD</sequence>
<comment type="similarity">
    <text evidence="6">Belongs to the HepT RNase toxin family.</text>
</comment>
<keyword evidence="8" id="KW-1185">Reference proteome</keyword>
<keyword evidence="1" id="KW-0597">Phosphoprotein</keyword>
<reference evidence="7 8" key="1">
    <citation type="submission" date="2020-08" db="EMBL/GenBank/DDBJ databases">
        <title>Genomic Encyclopedia of Archaeal and Bacterial Type Strains, Phase II (KMG-II): from individual species to whole genera.</title>
        <authorList>
            <person name="Goeker M."/>
        </authorList>
    </citation>
    <scope>NUCLEOTIDE SEQUENCE [LARGE SCALE GENOMIC DNA]</scope>
    <source>
        <strain evidence="7 8">DSM 43850</strain>
    </source>
</reference>
<dbReference type="InterPro" id="IPR008201">
    <property type="entry name" value="HepT-like"/>
</dbReference>
<organism evidence="7 8">
    <name type="scientific">Kutzneria viridogrisea</name>
    <dbReference type="NCBI Taxonomy" id="47990"/>
    <lineage>
        <taxon>Bacteria</taxon>
        <taxon>Bacillati</taxon>
        <taxon>Actinomycetota</taxon>
        <taxon>Actinomycetes</taxon>
        <taxon>Pseudonocardiales</taxon>
        <taxon>Pseudonocardiaceae</taxon>
        <taxon>Kutzneria</taxon>
    </lineage>
</organism>
<keyword evidence="5" id="KW-0378">Hydrolase</keyword>
<evidence type="ECO:0000256" key="1">
    <source>
        <dbReference type="ARBA" id="ARBA00022553"/>
    </source>
</evidence>
<keyword evidence="4" id="KW-0547">Nucleotide-binding</keyword>
<keyword evidence="3" id="KW-0540">Nuclease</keyword>
<proteinExistence type="inferred from homology"/>
<dbReference type="Proteomes" id="UP000517916">
    <property type="component" value="Unassembled WGS sequence"/>
</dbReference>
<accession>A0ABR6BI62</accession>
<evidence type="ECO:0000256" key="3">
    <source>
        <dbReference type="ARBA" id="ARBA00022722"/>
    </source>
</evidence>
<name>A0ABR6BI62_9PSEU</name>
<evidence type="ECO:0000256" key="2">
    <source>
        <dbReference type="ARBA" id="ARBA00022649"/>
    </source>
</evidence>
<evidence type="ECO:0000256" key="4">
    <source>
        <dbReference type="ARBA" id="ARBA00022741"/>
    </source>
</evidence>
<evidence type="ECO:0000313" key="8">
    <source>
        <dbReference type="Proteomes" id="UP000517916"/>
    </source>
</evidence>
<dbReference type="Pfam" id="PF01934">
    <property type="entry name" value="HepT-like"/>
    <property type="match status" value="1"/>
</dbReference>
<dbReference type="EMBL" id="JACJID010000002">
    <property type="protein sequence ID" value="MBA8926573.1"/>
    <property type="molecule type" value="Genomic_DNA"/>
</dbReference>
<evidence type="ECO:0000256" key="6">
    <source>
        <dbReference type="ARBA" id="ARBA00024207"/>
    </source>
</evidence>
<dbReference type="PANTHER" id="PTHR34139:SF1">
    <property type="entry name" value="RNASE MJ1380-RELATED"/>
    <property type="match status" value="1"/>
</dbReference>
<comment type="caution">
    <text evidence="7">The sequence shown here is derived from an EMBL/GenBank/DDBJ whole genome shotgun (WGS) entry which is preliminary data.</text>
</comment>
<dbReference type="InterPro" id="IPR037038">
    <property type="entry name" value="HepT-like_sf"/>
</dbReference>